<accession>V4PN52</accession>
<gene>
    <name evidence="2" type="ORF">ABENE_17660</name>
</gene>
<dbReference type="InterPro" id="IPR008971">
    <property type="entry name" value="HSP40/DnaJ_pept-bd"/>
</dbReference>
<reference evidence="2 3" key="1">
    <citation type="journal article" date="2014" name="Nature">
        <title>Sequential evolution of bacterial morphology by co-option of a developmental regulator.</title>
        <authorList>
            <person name="Jiang C."/>
            <person name="Brown P.J."/>
            <person name="Ducret A."/>
            <person name="Brun Y.V."/>
        </authorList>
    </citation>
    <scope>NUCLEOTIDE SEQUENCE [LARGE SCALE GENOMIC DNA]</scope>
    <source>
        <strain evidence="2 3">DSM 16100</strain>
    </source>
</reference>
<dbReference type="Proteomes" id="UP000017837">
    <property type="component" value="Unassembled WGS sequence"/>
</dbReference>
<dbReference type="Gene3D" id="2.60.260.20">
    <property type="entry name" value="Urease metallochaperone UreE, N-terminal domain"/>
    <property type="match status" value="2"/>
</dbReference>
<dbReference type="InterPro" id="IPR002939">
    <property type="entry name" value="DnaJ_C"/>
</dbReference>
<dbReference type="Gene3D" id="1.10.287.110">
    <property type="entry name" value="DnaJ domain"/>
    <property type="match status" value="1"/>
</dbReference>
<dbReference type="GO" id="GO:0006457">
    <property type="term" value="P:protein folding"/>
    <property type="evidence" value="ECO:0007669"/>
    <property type="project" value="InterPro"/>
</dbReference>
<keyword evidence="3" id="KW-1185">Reference proteome</keyword>
<name>V4PN52_9CAUL</name>
<sequence length="272" mass="29780">MDFGGQNFKMAALKSKSCDDLNRADALNELGLKDCALDEDIRSAFRQRLKQAHPDIHGGTDSRLRRLILARDLLMSEAKIISESADNAKSFHPDNALGDGATPLTISLAQALFGGTVTADVPALEFSHAGEPLTSLTQTKTLRVTLPCGLRNGAKLCLPCEGAARDEMYFEINIETDDHCRVWGDDIWMTATLDRRLMQYGGKTLVETPHGLQDIRLDRDVPHGASLCLKGKGLPATGTATAGNLYIRLEAQPDVVRPVTHILSEFRQRWAS</sequence>
<proteinExistence type="predicted"/>
<dbReference type="Pfam" id="PF01556">
    <property type="entry name" value="DnaJ_C"/>
    <property type="match status" value="1"/>
</dbReference>
<dbReference type="PROSITE" id="PS50076">
    <property type="entry name" value="DNAJ_2"/>
    <property type="match status" value="1"/>
</dbReference>
<protein>
    <recommendedName>
        <fullName evidence="1">J domain-containing protein</fullName>
    </recommendedName>
</protein>
<dbReference type="AlphaFoldDB" id="V4PN52"/>
<comment type="caution">
    <text evidence="2">The sequence shown here is derived from an EMBL/GenBank/DDBJ whole genome shotgun (WGS) entry which is preliminary data.</text>
</comment>
<dbReference type="InterPro" id="IPR001623">
    <property type="entry name" value="DnaJ_domain"/>
</dbReference>
<dbReference type="eggNOG" id="COG0484">
    <property type="taxonomic scope" value="Bacteria"/>
</dbReference>
<feature type="domain" description="J" evidence="1">
    <location>
        <begin position="25"/>
        <end position="79"/>
    </location>
</feature>
<evidence type="ECO:0000313" key="2">
    <source>
        <dbReference type="EMBL" id="ESQ86915.1"/>
    </source>
</evidence>
<dbReference type="EMBL" id="AWGB01000048">
    <property type="protein sequence ID" value="ESQ86915.1"/>
    <property type="molecule type" value="Genomic_DNA"/>
</dbReference>
<organism evidence="2 3">
    <name type="scientific">Asticcacaulis benevestitus DSM 16100 = ATCC BAA-896</name>
    <dbReference type="NCBI Taxonomy" id="1121022"/>
    <lineage>
        <taxon>Bacteria</taxon>
        <taxon>Pseudomonadati</taxon>
        <taxon>Pseudomonadota</taxon>
        <taxon>Alphaproteobacteria</taxon>
        <taxon>Caulobacterales</taxon>
        <taxon>Caulobacteraceae</taxon>
        <taxon>Asticcacaulis</taxon>
    </lineage>
</organism>
<dbReference type="PATRIC" id="fig|1121022.4.peg.3610"/>
<dbReference type="SUPFAM" id="SSF49493">
    <property type="entry name" value="HSP40/DnaJ peptide-binding domain"/>
    <property type="match status" value="2"/>
</dbReference>
<evidence type="ECO:0000313" key="3">
    <source>
        <dbReference type="Proteomes" id="UP000017837"/>
    </source>
</evidence>
<evidence type="ECO:0000259" key="1">
    <source>
        <dbReference type="PROSITE" id="PS50076"/>
    </source>
</evidence>
<dbReference type="STRING" id="1121022.GCA_000376105_02144"/>
<dbReference type="InterPro" id="IPR036869">
    <property type="entry name" value="J_dom_sf"/>
</dbReference>
<dbReference type="SUPFAM" id="SSF46565">
    <property type="entry name" value="Chaperone J-domain"/>
    <property type="match status" value="1"/>
</dbReference>
<dbReference type="GO" id="GO:0051082">
    <property type="term" value="F:unfolded protein binding"/>
    <property type="evidence" value="ECO:0007669"/>
    <property type="project" value="InterPro"/>
</dbReference>